<evidence type="ECO:0000313" key="2">
    <source>
        <dbReference type="EMBL" id="OGG51754.1"/>
    </source>
</evidence>
<name>A0A1F6CRI2_9BACT</name>
<dbReference type="PANTHER" id="PTHR42923:SF17">
    <property type="entry name" value="AMINE OXIDASE DOMAIN-CONTAINING PROTEIN"/>
    <property type="match status" value="1"/>
</dbReference>
<dbReference type="SUPFAM" id="SSF51905">
    <property type="entry name" value="FAD/NAD(P)-binding domain"/>
    <property type="match status" value="1"/>
</dbReference>
<dbReference type="InterPro" id="IPR050464">
    <property type="entry name" value="Zeta_carotene_desat/Oxidored"/>
</dbReference>
<reference evidence="2 3" key="1">
    <citation type="journal article" date="2016" name="Nat. Commun.">
        <title>Thousands of microbial genomes shed light on interconnected biogeochemical processes in an aquifer system.</title>
        <authorList>
            <person name="Anantharaman K."/>
            <person name="Brown C.T."/>
            <person name="Hug L.A."/>
            <person name="Sharon I."/>
            <person name="Castelle C.J."/>
            <person name="Probst A.J."/>
            <person name="Thomas B.C."/>
            <person name="Singh A."/>
            <person name="Wilkins M.J."/>
            <person name="Karaoz U."/>
            <person name="Brodie E.L."/>
            <person name="Williams K.H."/>
            <person name="Hubbard S.S."/>
            <person name="Banfield J.F."/>
        </authorList>
    </citation>
    <scope>NUCLEOTIDE SEQUENCE [LARGE SCALE GENOMIC DNA]</scope>
</reference>
<gene>
    <name evidence="2" type="ORF">A2704_07055</name>
</gene>
<dbReference type="Gene3D" id="3.50.50.60">
    <property type="entry name" value="FAD/NAD(P)-binding domain"/>
    <property type="match status" value="1"/>
</dbReference>
<evidence type="ECO:0000259" key="1">
    <source>
        <dbReference type="Pfam" id="PF01593"/>
    </source>
</evidence>
<organism evidence="2 3">
    <name type="scientific">Candidatus Kaiserbacteria bacterium RIFCSPHIGHO2_01_FULL_54_36b</name>
    <dbReference type="NCBI Taxonomy" id="1798483"/>
    <lineage>
        <taxon>Bacteria</taxon>
        <taxon>Candidatus Kaiseribacteriota</taxon>
    </lineage>
</organism>
<accession>A0A1F6CRI2</accession>
<dbReference type="GO" id="GO:0016491">
    <property type="term" value="F:oxidoreductase activity"/>
    <property type="evidence" value="ECO:0007669"/>
    <property type="project" value="InterPro"/>
</dbReference>
<dbReference type="Gene3D" id="1.10.405.20">
    <property type="match status" value="1"/>
</dbReference>
<dbReference type="Pfam" id="PF01593">
    <property type="entry name" value="Amino_oxidase"/>
    <property type="match status" value="1"/>
</dbReference>
<protein>
    <recommendedName>
        <fullName evidence="1">Amine oxidase domain-containing protein</fullName>
    </recommendedName>
</protein>
<evidence type="ECO:0000313" key="3">
    <source>
        <dbReference type="Proteomes" id="UP000176445"/>
    </source>
</evidence>
<dbReference type="AlphaFoldDB" id="A0A1F6CRI2"/>
<feature type="domain" description="Amine oxidase" evidence="1">
    <location>
        <begin position="12"/>
        <end position="311"/>
    </location>
</feature>
<dbReference type="Gene3D" id="3.30.70.1990">
    <property type="match status" value="1"/>
</dbReference>
<proteinExistence type="predicted"/>
<dbReference type="EMBL" id="MFKW01000017">
    <property type="protein sequence ID" value="OGG51754.1"/>
    <property type="molecule type" value="Genomic_DNA"/>
</dbReference>
<dbReference type="PANTHER" id="PTHR42923">
    <property type="entry name" value="PROTOPORPHYRINOGEN OXIDASE"/>
    <property type="match status" value="1"/>
</dbReference>
<dbReference type="InterPro" id="IPR036188">
    <property type="entry name" value="FAD/NAD-bd_sf"/>
</dbReference>
<sequence length="429" mass="48744">MKEKLAIIGGGIAGMSAGYFLHKKYDITLFEKNDYIGGHSHTVDIDYRGQRVSVDTAVMIFDRQNYVNIEKLFAHIGITDKDKVTSNVSWGAAFFENETLEYSNRNPLMQWHNTFSLRSWRLFFNYARFAWLSKRAFVKNPQTLEGKTFGAYLHDIRVSQDCIDHIITPLYACIFSLAPADILAWPTLLMLGFLDRHQMLGLGIFGDTPWYMLRGGTHTYVEKLTAPYRDAIRLSTPVKQVRHENGRIIILLTDGTQEIFDKVIIAAHANEALAMLTEPTADEQRLLGAFPYTSGRKVIVHDDANVMPRRKSAWAAFTFNDRIPALDGGFAVTYWLNLIQNIDQKYPLFLSINTDAVRKECRFAEFNYTHPTFTAGSYKAQKELPKLQGVGGIYYCGSYFSYACHEDGLFASMEVSNLLGGEIPWEGEK</sequence>
<dbReference type="InterPro" id="IPR002937">
    <property type="entry name" value="Amino_oxidase"/>
</dbReference>
<dbReference type="Proteomes" id="UP000176445">
    <property type="component" value="Unassembled WGS sequence"/>
</dbReference>
<comment type="caution">
    <text evidence="2">The sequence shown here is derived from an EMBL/GenBank/DDBJ whole genome shotgun (WGS) entry which is preliminary data.</text>
</comment>